<feature type="transmembrane region" description="Helical" evidence="1">
    <location>
        <begin position="245"/>
        <end position="268"/>
    </location>
</feature>
<feature type="transmembrane region" description="Helical" evidence="1">
    <location>
        <begin position="20"/>
        <end position="48"/>
    </location>
</feature>
<proteinExistence type="predicted"/>
<name>A0ABR7SEE8_9ACTN</name>
<keyword evidence="1" id="KW-0812">Transmembrane</keyword>
<evidence type="ECO:0000256" key="1">
    <source>
        <dbReference type="SAM" id="Phobius"/>
    </source>
</evidence>
<feature type="transmembrane region" description="Helical" evidence="1">
    <location>
        <begin position="111"/>
        <end position="131"/>
    </location>
</feature>
<feature type="domain" description="DUF1206" evidence="2">
    <location>
        <begin position="27"/>
        <end position="93"/>
    </location>
</feature>
<protein>
    <submittedName>
        <fullName evidence="3">DUF1206 domain-containing protein</fullName>
    </submittedName>
</protein>
<dbReference type="Pfam" id="PF06724">
    <property type="entry name" value="DUF1206"/>
    <property type="match status" value="3"/>
</dbReference>
<keyword evidence="4" id="KW-1185">Reference proteome</keyword>
<evidence type="ECO:0000313" key="3">
    <source>
        <dbReference type="EMBL" id="MBC9713354.1"/>
    </source>
</evidence>
<dbReference type="Proteomes" id="UP000642284">
    <property type="component" value="Unassembled WGS sequence"/>
</dbReference>
<evidence type="ECO:0000259" key="2">
    <source>
        <dbReference type="Pfam" id="PF06724"/>
    </source>
</evidence>
<dbReference type="RefSeq" id="WP_187813848.1">
    <property type="nucleotide sequence ID" value="NZ_JACTVJ010000006.1"/>
</dbReference>
<feature type="domain" description="DUF1206" evidence="2">
    <location>
        <begin position="111"/>
        <end position="176"/>
    </location>
</feature>
<comment type="caution">
    <text evidence="3">The sequence shown here is derived from an EMBL/GenBank/DDBJ whole genome shotgun (WGS) entry which is preliminary data.</text>
</comment>
<feature type="transmembrane region" description="Helical" evidence="1">
    <location>
        <begin position="151"/>
        <end position="171"/>
    </location>
</feature>
<dbReference type="EMBL" id="JACTVJ010000006">
    <property type="protein sequence ID" value="MBC9713354.1"/>
    <property type="molecule type" value="Genomic_DNA"/>
</dbReference>
<dbReference type="InterPro" id="IPR009597">
    <property type="entry name" value="DUF1206"/>
</dbReference>
<organism evidence="3 4">
    <name type="scientific">Streptomyces polyasparticus</name>
    <dbReference type="NCBI Taxonomy" id="2767826"/>
    <lineage>
        <taxon>Bacteria</taxon>
        <taxon>Bacillati</taxon>
        <taxon>Actinomycetota</taxon>
        <taxon>Actinomycetes</taxon>
        <taxon>Kitasatosporales</taxon>
        <taxon>Streptomycetaceae</taxon>
        <taxon>Streptomyces</taxon>
    </lineage>
</organism>
<feature type="transmembrane region" description="Helical" evidence="1">
    <location>
        <begin position="208"/>
        <end position="225"/>
    </location>
</feature>
<feature type="domain" description="DUF1206" evidence="2">
    <location>
        <begin position="202"/>
        <end position="269"/>
    </location>
</feature>
<keyword evidence="1" id="KW-1133">Transmembrane helix</keyword>
<reference evidence="3 4" key="1">
    <citation type="submission" date="2020-08" db="EMBL/GenBank/DDBJ databases">
        <title>Genemic of Streptomyces polyaspartic.</title>
        <authorList>
            <person name="Liu W."/>
        </authorList>
    </citation>
    <scope>NUCLEOTIDE SEQUENCE [LARGE SCALE GENOMIC DNA]</scope>
    <source>
        <strain evidence="3 4">TRM66268-LWL</strain>
    </source>
</reference>
<sequence>MVELSRRARRLGRRADNSDWVDRAAGLGLIAYGVVHLVVGWLAVQLAVGDHSGEASPTGAIGELADRPYGAVIVWATAVGLYLLVIWQLIEAAAGHRFARRRTWKRLLSGCKAIVYGALGTSALKVALGSGAQGNERKTDDATARLMDLPAGQALVAAVGAVIIGIGVNLLRLGFTDKFLKSFDGKGRSGTTGTAYTWLGRVGHVAKGLALCMVGVLFGWAALTHDPDRSGGLDAALREVLSQPFGPALLTVIGLGFCCYGLYCFAWARHLDR</sequence>
<accession>A0ABR7SEE8</accession>
<evidence type="ECO:0000313" key="4">
    <source>
        <dbReference type="Proteomes" id="UP000642284"/>
    </source>
</evidence>
<keyword evidence="1" id="KW-0472">Membrane</keyword>
<feature type="transmembrane region" description="Helical" evidence="1">
    <location>
        <begin position="68"/>
        <end position="90"/>
    </location>
</feature>
<gene>
    <name evidence="3" type="ORF">H9Y04_12315</name>
</gene>